<dbReference type="EMBL" id="VUJU01007872">
    <property type="protein sequence ID" value="KAF0739254.1"/>
    <property type="molecule type" value="Genomic_DNA"/>
</dbReference>
<proteinExistence type="predicted"/>
<sequence>EEIDKIAFLSLTEDMIKELIPKIGKRSKFVQKLKEFKRESQEVLQENNVQPFILPSVDTNESDVCNNIRISDIEVFEIDDAPTPFNICTKDLFSDEILYESGTSAIIDNAIPSEVNKELICTSSVYTVEESASKDYIEKILTNYSDGKLVLKYYESIGSLNQSMRNTLASVIIKHEIQHCTSNTKIDKIKFLFLSNGIHNLFPNETKETYFTPYYKEGNNVTPMRGKLYDKYCNLKKEIKKTNVHPADIPTNSVTDDYNINYKDSDYEDKILWLKNNTEPIQTLQTYWLETIEYRLKKKENLMELYPGIQRPTGYILIELDFQYLYPNKEFLLLNKIDVFKVQLIKYIDKFNIQFGVQHIITVRELKNPSKPGNDYVSFLKLLPLLFQPITIRLTNKRKKDCIPAVWRPSKVEQASAFVTFISDIGELKTLQTSKIEKALKFGLTLQPYIVIVGSTEIFTVVNNIYFKLETPLKALDICFKTFFSLNIHYPAESEQVCHLNIFHDVKSISEFKCLEPGCYRVLSTFHSFKNHIVQHKNVLIENNKPDNLPVSTSKQEYSDSNIVNLPFSNEIISSKSNINSKPISVDNFIDTLRCSTVTLASKWYSNSIIPRKIIQVLFNDIRQFNNSFLSLLKDKMLEVKYDSNHTKDILLMFDQLSNPFSSISSEHLRFKTFDEIGILIRPRLVDIGCRLNDKMKAGRVIFEPKVFQMSFVPLRHVLKTILQDCNLFEVIIKFMNHLESNSNKCVSNFVQCKLWKSKLEKNSQKILLPLFLYFDDFEINNALGSHAGNNKLGAVYASLPCLPPEYSSSLENIFLACLFKSVDRLEFGNRAIFSELISELNYLEDTGIEILYDGKIKRVFFSLGLILGDNLGLHSILGFSESFMANFSCRFCKSNKSDCNHQLVQIDENLRNEVNYSTDIAINNLSLTGIKELCVFHEIQSFHVTNNYAVDIMHDILEGVCKYDIGMMLKVMVYNLNYFTIDTLNNRIESFNYGTIDIRNRPPLISNDSLKHGSIKMSASETLCFTKYLTLIIGELVPLNSELWSLYIVLKQIMDIIFDKCLKFEDIQLCKLLITEHHELYIRLFNTNLKPKFHHMIHYPLIMEQCGPLSLIWSMRFESKHKQLKDTAKSITSRKNSPYTLALKHQLNMSYRVLSSVNTINIKLGRRTLLSANTRLKYRNVEFLCSPFNILDDQIQFYSWIDFKVITQIFYLYLD</sequence>
<name>A0A6G0XGL5_APHCR</name>
<accession>A0A6G0XGL5</accession>
<dbReference type="Proteomes" id="UP000478052">
    <property type="component" value="Unassembled WGS sequence"/>
</dbReference>
<evidence type="ECO:0000313" key="2">
    <source>
        <dbReference type="Proteomes" id="UP000478052"/>
    </source>
</evidence>
<reference evidence="1 2" key="1">
    <citation type="submission" date="2019-08" db="EMBL/GenBank/DDBJ databases">
        <title>Whole genome of Aphis craccivora.</title>
        <authorList>
            <person name="Voronova N.V."/>
            <person name="Shulinski R.S."/>
            <person name="Bandarenka Y.V."/>
            <person name="Zhorov D.G."/>
            <person name="Warner D."/>
        </authorList>
    </citation>
    <scope>NUCLEOTIDE SEQUENCE [LARGE SCALE GENOMIC DNA]</scope>
    <source>
        <strain evidence="1">180601</strain>
        <tissue evidence="1">Whole Body</tissue>
    </source>
</reference>
<gene>
    <name evidence="1" type="ORF">FWK35_00027627</name>
</gene>
<protein>
    <submittedName>
        <fullName evidence="1">C2H2-type domain-containing protein</fullName>
    </submittedName>
</protein>
<dbReference type="OrthoDB" id="10045355at2759"/>
<dbReference type="PANTHER" id="PTHR31912:SF34">
    <property type="entry name" value="NOTOCHORD-RELATED PROTEIN"/>
    <property type="match status" value="1"/>
</dbReference>
<dbReference type="AlphaFoldDB" id="A0A6G0XGL5"/>
<dbReference type="PANTHER" id="PTHR31912">
    <property type="entry name" value="IP13529P"/>
    <property type="match status" value="1"/>
</dbReference>
<feature type="non-terminal residue" evidence="1">
    <location>
        <position position="1"/>
    </location>
</feature>
<organism evidence="1 2">
    <name type="scientific">Aphis craccivora</name>
    <name type="common">Cowpea aphid</name>
    <dbReference type="NCBI Taxonomy" id="307492"/>
    <lineage>
        <taxon>Eukaryota</taxon>
        <taxon>Metazoa</taxon>
        <taxon>Ecdysozoa</taxon>
        <taxon>Arthropoda</taxon>
        <taxon>Hexapoda</taxon>
        <taxon>Insecta</taxon>
        <taxon>Pterygota</taxon>
        <taxon>Neoptera</taxon>
        <taxon>Paraneoptera</taxon>
        <taxon>Hemiptera</taxon>
        <taxon>Sternorrhyncha</taxon>
        <taxon>Aphidomorpha</taxon>
        <taxon>Aphidoidea</taxon>
        <taxon>Aphididae</taxon>
        <taxon>Aphidini</taxon>
        <taxon>Aphis</taxon>
        <taxon>Aphis</taxon>
    </lineage>
</organism>
<evidence type="ECO:0000313" key="1">
    <source>
        <dbReference type="EMBL" id="KAF0739254.1"/>
    </source>
</evidence>
<comment type="caution">
    <text evidence="1">The sequence shown here is derived from an EMBL/GenBank/DDBJ whole genome shotgun (WGS) entry which is preliminary data.</text>
</comment>
<keyword evidence="2" id="KW-1185">Reference proteome</keyword>